<protein>
    <recommendedName>
        <fullName evidence="1">Reverse transcriptase domain-containing protein</fullName>
    </recommendedName>
</protein>
<gene>
    <name evidence="2" type="ORF">OXX778_LOCUS16835</name>
</gene>
<dbReference type="Gene3D" id="3.60.10.10">
    <property type="entry name" value="Endonuclease/exonuclease/phosphatase"/>
    <property type="match status" value="1"/>
</dbReference>
<dbReference type="InterPro" id="IPR000477">
    <property type="entry name" value="RT_dom"/>
</dbReference>
<dbReference type="GO" id="GO:0061343">
    <property type="term" value="P:cell adhesion involved in heart morphogenesis"/>
    <property type="evidence" value="ECO:0007669"/>
    <property type="project" value="TreeGrafter"/>
</dbReference>
<sequence>MLNTKLFDILLLSETKLDDSIPNSFYKNDHYIKIRLDRTRHGGGLLIFIKNNINVTKSILLEKMELIYFQIQLKNQKLNFVYSYRAPNLKEQYFFEKLDDFIHSLNLNDPLFIIGDLNMEFNTNYVNSNIRDFTNNNNLVNYVQKPTRIANKFFKKPSISKSTSTLIDLLLHNSNLIDDSDVIDCPFSDHHIVVAKLSIKKPSNTFQKIKCRNLSAANMAKVIETIDNTEFKLLKESDTINDKWLNFKNIILKIVDQVAPLREISLKNINQFPWYDEELLRLRHMKDSYYKRSIRSGLPEDNEMFVYYIKLFNDYNDEKMIEYFKDKSISVKSDKSSNNPISNVNYKGRMTNDKNELCNVFNRFFASISSSSNSTMEECTNFIDGQFDQFRVEETKFKFSFTTANELNDLLSSLPSSSNPGICGIPTKILKSSSLKLRTIIAYLFNCSILSCSIPNDWKTAIVLPLYKNKGSNDNLNNYRAISILPPMAKLFEKLIHKQILAYLNDNNIITNDQHGFRSNHSCESALHEIISEINKIKSKRSIGLLLFIDFRKAFDSVDPRLLLLKLTKIWILDDCVSDSMAFNLGVPQGSVLGPLLFLVFINDIVKYLSDFMVKLFADDTTILISEFSCSINKLIEWCKFNRIDINWNKTKIMFLTNKRNICLPKSINVDKNNVEVVNCFKLLGITIDNNLSFQKYVSEIRNSINKRLYSVERLFYLSDKNMTNTWNTWNRQKGPYYDENVVLIQDNDNVVLIQDNDNVVLIQDNDNVVLIQDNIIQDIITFT</sequence>
<dbReference type="Pfam" id="PF00078">
    <property type="entry name" value="RVT_1"/>
    <property type="match status" value="1"/>
</dbReference>
<comment type="caution">
    <text evidence="2">The sequence shown here is derived from an EMBL/GenBank/DDBJ whole genome shotgun (WGS) entry which is preliminary data.</text>
</comment>
<dbReference type="PANTHER" id="PTHR33395">
    <property type="entry name" value="TRANSCRIPTASE, PUTATIVE-RELATED-RELATED"/>
    <property type="match status" value="1"/>
</dbReference>
<proteinExistence type="predicted"/>
<keyword evidence="3" id="KW-1185">Reference proteome</keyword>
<dbReference type="CDD" id="cd01650">
    <property type="entry name" value="RT_nLTR_like"/>
    <property type="match status" value="1"/>
</dbReference>
<dbReference type="Proteomes" id="UP000663879">
    <property type="component" value="Unassembled WGS sequence"/>
</dbReference>
<dbReference type="GO" id="GO:0031012">
    <property type="term" value="C:extracellular matrix"/>
    <property type="evidence" value="ECO:0007669"/>
    <property type="project" value="TreeGrafter"/>
</dbReference>
<dbReference type="AlphaFoldDB" id="A0A814HH01"/>
<dbReference type="SUPFAM" id="SSF56672">
    <property type="entry name" value="DNA/RNA polymerases"/>
    <property type="match status" value="1"/>
</dbReference>
<dbReference type="GO" id="GO:0007508">
    <property type="term" value="P:larval heart development"/>
    <property type="evidence" value="ECO:0007669"/>
    <property type="project" value="TreeGrafter"/>
</dbReference>
<evidence type="ECO:0000259" key="1">
    <source>
        <dbReference type="PROSITE" id="PS50878"/>
    </source>
</evidence>
<dbReference type="EMBL" id="CAJNOC010004109">
    <property type="protein sequence ID" value="CAF1009815.1"/>
    <property type="molecule type" value="Genomic_DNA"/>
</dbReference>
<dbReference type="PROSITE" id="PS50878">
    <property type="entry name" value="RT_POL"/>
    <property type="match status" value="1"/>
</dbReference>
<feature type="domain" description="Reverse transcriptase" evidence="1">
    <location>
        <begin position="447"/>
        <end position="688"/>
    </location>
</feature>
<evidence type="ECO:0000313" key="2">
    <source>
        <dbReference type="EMBL" id="CAF1009815.1"/>
    </source>
</evidence>
<evidence type="ECO:0000313" key="3">
    <source>
        <dbReference type="Proteomes" id="UP000663879"/>
    </source>
</evidence>
<dbReference type="OrthoDB" id="10068389at2759"/>
<dbReference type="InterPro" id="IPR036691">
    <property type="entry name" value="Endo/exonu/phosph_ase_sf"/>
</dbReference>
<dbReference type="PANTHER" id="PTHR33395:SF22">
    <property type="entry name" value="REVERSE TRANSCRIPTASE DOMAIN-CONTAINING PROTEIN"/>
    <property type="match status" value="1"/>
</dbReference>
<name>A0A814HH01_9BILA</name>
<organism evidence="2 3">
    <name type="scientific">Brachionus calyciflorus</name>
    <dbReference type="NCBI Taxonomy" id="104777"/>
    <lineage>
        <taxon>Eukaryota</taxon>
        <taxon>Metazoa</taxon>
        <taxon>Spiralia</taxon>
        <taxon>Gnathifera</taxon>
        <taxon>Rotifera</taxon>
        <taxon>Eurotatoria</taxon>
        <taxon>Monogononta</taxon>
        <taxon>Pseudotrocha</taxon>
        <taxon>Ploima</taxon>
        <taxon>Brachionidae</taxon>
        <taxon>Brachionus</taxon>
    </lineage>
</organism>
<dbReference type="InterPro" id="IPR043502">
    <property type="entry name" value="DNA/RNA_pol_sf"/>
</dbReference>
<dbReference type="SUPFAM" id="SSF56219">
    <property type="entry name" value="DNase I-like"/>
    <property type="match status" value="1"/>
</dbReference>
<accession>A0A814HH01</accession>
<reference evidence="2" key="1">
    <citation type="submission" date="2021-02" db="EMBL/GenBank/DDBJ databases">
        <authorList>
            <person name="Nowell W R."/>
        </authorList>
    </citation>
    <scope>NUCLEOTIDE SEQUENCE</scope>
    <source>
        <strain evidence="2">Ploen Becks lab</strain>
    </source>
</reference>